<keyword evidence="2" id="KW-0479">Metal-binding</keyword>
<dbReference type="SFLD" id="SFLDS00029">
    <property type="entry name" value="Radical_SAM"/>
    <property type="match status" value="1"/>
</dbReference>
<dbReference type="GO" id="GO:0051536">
    <property type="term" value="F:iron-sulfur cluster binding"/>
    <property type="evidence" value="ECO:0007669"/>
    <property type="project" value="UniProtKB-KW"/>
</dbReference>
<feature type="domain" description="Glycosyltransferase 2-like" evidence="5">
    <location>
        <begin position="5"/>
        <end position="180"/>
    </location>
</feature>
<evidence type="ECO:0000313" key="8">
    <source>
        <dbReference type="EMBL" id="OIO07722.1"/>
    </source>
</evidence>
<evidence type="ECO:0000259" key="6">
    <source>
        <dbReference type="Pfam" id="PF04055"/>
    </source>
</evidence>
<gene>
    <name evidence="8" type="ORF">AUJ27_01975</name>
</gene>
<dbReference type="SUPFAM" id="SSF102114">
    <property type="entry name" value="Radical SAM enzymes"/>
    <property type="match status" value="1"/>
</dbReference>
<proteinExistence type="predicted"/>
<dbReference type="EMBL" id="MNUU01000036">
    <property type="protein sequence ID" value="OIO07722.1"/>
    <property type="molecule type" value="Genomic_DNA"/>
</dbReference>
<dbReference type="InterPro" id="IPR023885">
    <property type="entry name" value="4Fe4S-binding_SPASM_dom"/>
</dbReference>
<keyword evidence="3" id="KW-0408">Iron</keyword>
<dbReference type="PANTHER" id="PTHR43179">
    <property type="entry name" value="RHAMNOSYLTRANSFERASE WBBL"/>
    <property type="match status" value="1"/>
</dbReference>
<dbReference type="SFLD" id="SFLDG01067">
    <property type="entry name" value="SPASM/twitch_domain_containing"/>
    <property type="match status" value="1"/>
</dbReference>
<dbReference type="GO" id="GO:0003824">
    <property type="term" value="F:catalytic activity"/>
    <property type="evidence" value="ECO:0007669"/>
    <property type="project" value="InterPro"/>
</dbReference>
<evidence type="ECO:0000259" key="7">
    <source>
        <dbReference type="Pfam" id="PF13186"/>
    </source>
</evidence>
<organism evidence="8 9">
    <name type="scientific">Candidatus Falkowbacteria bacterium CG1_02_37_44</name>
    <dbReference type="NCBI Taxonomy" id="1805146"/>
    <lineage>
        <taxon>Bacteria</taxon>
        <taxon>Candidatus Falkowiibacteriota</taxon>
    </lineage>
</organism>
<dbReference type="CDD" id="cd21109">
    <property type="entry name" value="SPASM"/>
    <property type="match status" value="1"/>
</dbReference>
<evidence type="ECO:0000259" key="5">
    <source>
        <dbReference type="Pfam" id="PF00535"/>
    </source>
</evidence>
<evidence type="ECO:0008006" key="10">
    <source>
        <dbReference type="Google" id="ProtNLM"/>
    </source>
</evidence>
<evidence type="ECO:0000256" key="2">
    <source>
        <dbReference type="ARBA" id="ARBA00022723"/>
    </source>
</evidence>
<dbReference type="Pfam" id="PF13186">
    <property type="entry name" value="SPASM"/>
    <property type="match status" value="1"/>
</dbReference>
<dbReference type="Pfam" id="PF04055">
    <property type="entry name" value="Radical_SAM"/>
    <property type="match status" value="1"/>
</dbReference>
<name>A0A1J4T7H0_9BACT</name>
<reference evidence="8 9" key="1">
    <citation type="journal article" date="2016" name="Environ. Microbiol.">
        <title>Genomic resolution of a cold subsurface aquifer community provides metabolic insights for novel microbes adapted to high CO concentrations.</title>
        <authorList>
            <person name="Probst A.J."/>
            <person name="Castelle C.J."/>
            <person name="Singh A."/>
            <person name="Brown C.T."/>
            <person name="Anantharaman K."/>
            <person name="Sharon I."/>
            <person name="Hug L.A."/>
            <person name="Burstein D."/>
            <person name="Emerson J.B."/>
            <person name="Thomas B.C."/>
            <person name="Banfield J.F."/>
        </authorList>
    </citation>
    <scope>NUCLEOTIDE SEQUENCE [LARGE SCALE GENOMIC DNA]</scope>
    <source>
        <strain evidence="8">CG1_02_37_44</strain>
    </source>
</reference>
<dbReference type="Gene3D" id="3.90.550.10">
    <property type="entry name" value="Spore Coat Polysaccharide Biosynthesis Protein SpsA, Chain A"/>
    <property type="match status" value="1"/>
</dbReference>
<dbReference type="AlphaFoldDB" id="A0A1J4T7H0"/>
<dbReference type="Gene3D" id="3.20.20.70">
    <property type="entry name" value="Aldolase class I"/>
    <property type="match status" value="1"/>
</dbReference>
<evidence type="ECO:0000256" key="3">
    <source>
        <dbReference type="ARBA" id="ARBA00023004"/>
    </source>
</evidence>
<feature type="domain" description="Radical SAM core" evidence="6">
    <location>
        <begin position="290"/>
        <end position="441"/>
    </location>
</feature>
<dbReference type="CDD" id="cd04186">
    <property type="entry name" value="GT_2_like_c"/>
    <property type="match status" value="1"/>
</dbReference>
<dbReference type="GO" id="GO:0046872">
    <property type="term" value="F:metal ion binding"/>
    <property type="evidence" value="ECO:0007669"/>
    <property type="project" value="UniProtKB-KW"/>
</dbReference>
<dbReference type="InterPro" id="IPR001173">
    <property type="entry name" value="Glyco_trans_2-like"/>
</dbReference>
<keyword evidence="4" id="KW-0411">Iron-sulfur</keyword>
<dbReference type="SUPFAM" id="SSF53448">
    <property type="entry name" value="Nucleotide-diphospho-sugar transferases"/>
    <property type="match status" value="1"/>
</dbReference>
<comment type="caution">
    <text evidence="8">The sequence shown here is derived from an EMBL/GenBank/DDBJ whole genome shotgun (WGS) entry which is preliminary data.</text>
</comment>
<evidence type="ECO:0000313" key="9">
    <source>
        <dbReference type="Proteomes" id="UP000183192"/>
    </source>
</evidence>
<dbReference type="PANTHER" id="PTHR43179:SF7">
    <property type="entry name" value="RHAMNOSYLTRANSFERASE WBBL"/>
    <property type="match status" value="1"/>
</dbReference>
<sequence length="605" mass="69128">MKKLSVIIINYNTPAITEKAIRAFQKNATGLDYEIILIDNNSSQKISDDIIKELNLKYIINDQNLGFAKAINQGIKAARAEYILLLNSDVIVEKQAIAELLGYFEKENQAGIIGPKFIYPDGKNQISSGKFSNFWCELFRFTLLYKILPFGIYNKDFKNVRSVDWLSGGCILIRQQVIERIGLFNENYFFGTEDKDFCLRAKNNGWQVIYYPPAQVIHHHGFSSGGRRATSRLEMERDAEDYFLAKNFPQKILARFLIRQIYNLKILIFSILGLGQKTKRYLPIDATIAVTYKCNSRCQMCNIWQTKNPGNLPVKYFYNLSKSLKYINLSGGEPFLRPDLPEIVKIIKQASPGAQIIISSNGLASDLIEQTTKQILAIDKNIGIRISLDGIGGAHDKIRGIAGIYQHVLKTISAFKNLGIKNLGFSFTVMDDNINELKAVYDLSKSMGLELALALVQNSEIYFQKNDNKLAQIKQVEDNLKYIICQELKSRNIKRWFRAYYDYGLLYFAKYGKRLLPSGAGFDSLFIDPSGDIFPSNLINIKMGNMGQGKLNKIWNSKLAEEVRQKIKQDNISESWIICTIRGEIKKHLFKIAFWILRNKFFSNL</sequence>
<dbReference type="InterPro" id="IPR007197">
    <property type="entry name" value="rSAM"/>
</dbReference>
<keyword evidence="1" id="KW-0949">S-adenosyl-L-methionine</keyword>
<evidence type="ECO:0000256" key="1">
    <source>
        <dbReference type="ARBA" id="ARBA00022691"/>
    </source>
</evidence>
<dbReference type="InterPro" id="IPR013785">
    <property type="entry name" value="Aldolase_TIM"/>
</dbReference>
<dbReference type="Pfam" id="PF00535">
    <property type="entry name" value="Glycos_transf_2"/>
    <property type="match status" value="1"/>
</dbReference>
<dbReference type="CDD" id="cd01335">
    <property type="entry name" value="Radical_SAM"/>
    <property type="match status" value="1"/>
</dbReference>
<dbReference type="Proteomes" id="UP000183192">
    <property type="component" value="Unassembled WGS sequence"/>
</dbReference>
<protein>
    <recommendedName>
        <fullName evidence="10">Radical SAM core domain-containing protein</fullName>
    </recommendedName>
</protein>
<dbReference type="STRING" id="1805146.AUJ27_01975"/>
<dbReference type="InterPro" id="IPR029044">
    <property type="entry name" value="Nucleotide-diphossugar_trans"/>
</dbReference>
<evidence type="ECO:0000256" key="4">
    <source>
        <dbReference type="ARBA" id="ARBA00023014"/>
    </source>
</evidence>
<feature type="domain" description="4Fe4S-binding SPASM" evidence="7">
    <location>
        <begin position="520"/>
        <end position="569"/>
    </location>
</feature>
<dbReference type="InterPro" id="IPR058240">
    <property type="entry name" value="rSAM_sf"/>
</dbReference>
<accession>A0A1J4T7H0</accession>